<sequence>MPSLSKLRLTIGSYASDESNDHTTRRAKLVEGTFRIKSIRPTTM</sequence>
<evidence type="ECO:0000313" key="2">
    <source>
        <dbReference type="Proteomes" id="UP001162085"/>
    </source>
</evidence>
<dbReference type="EMBL" id="OX365938">
    <property type="protein sequence ID" value="CAI4046049.1"/>
    <property type="molecule type" value="Genomic_DNA"/>
</dbReference>
<accession>A0ABN8WFP7</accession>
<protein>
    <submittedName>
        <fullName evidence="1">Uncharacterized protein</fullName>
    </submittedName>
</protein>
<organism evidence="1 2">
    <name type="scientific">Saccharomyces uvarum</name>
    <name type="common">Yeast</name>
    <name type="synonym">Saccharomyces bayanus var. uvarum</name>
    <dbReference type="NCBI Taxonomy" id="230603"/>
    <lineage>
        <taxon>Eukaryota</taxon>
        <taxon>Fungi</taxon>
        <taxon>Dikarya</taxon>
        <taxon>Ascomycota</taxon>
        <taxon>Saccharomycotina</taxon>
        <taxon>Saccharomycetes</taxon>
        <taxon>Saccharomycetales</taxon>
        <taxon>Saccharomycetaceae</taxon>
        <taxon>Saccharomyces</taxon>
    </lineage>
</organism>
<evidence type="ECO:0000313" key="1">
    <source>
        <dbReference type="EMBL" id="CAI4046049.1"/>
    </source>
</evidence>
<gene>
    <name evidence="1" type="primary">SUVZ11G1100</name>
    <name evidence="1" type="ORF">SUVZ_11G1100</name>
</gene>
<dbReference type="Proteomes" id="UP001162085">
    <property type="component" value="Chromosome 11"/>
</dbReference>
<name>A0ABN8WFP7_SACUV</name>
<proteinExistence type="predicted"/>
<reference evidence="1" key="1">
    <citation type="submission" date="2022-10" db="EMBL/GenBank/DDBJ databases">
        <authorList>
            <person name="Byrne P K."/>
        </authorList>
    </citation>
    <scope>NUCLEOTIDE SEQUENCE</scope>
    <source>
        <strain evidence="1">ZP964</strain>
    </source>
</reference>
<keyword evidence="2" id="KW-1185">Reference proteome</keyword>